<keyword evidence="1" id="KW-0812">Transmembrane</keyword>
<feature type="transmembrane region" description="Helical" evidence="1">
    <location>
        <begin position="145"/>
        <end position="162"/>
    </location>
</feature>
<feature type="transmembrane region" description="Helical" evidence="1">
    <location>
        <begin position="322"/>
        <end position="340"/>
    </location>
</feature>
<accession>A0A917HRC5</accession>
<feature type="transmembrane region" description="Helical" evidence="1">
    <location>
        <begin position="182"/>
        <end position="206"/>
    </location>
</feature>
<feature type="transmembrane region" description="Helical" evidence="1">
    <location>
        <begin position="218"/>
        <end position="238"/>
    </location>
</feature>
<reference evidence="2" key="2">
    <citation type="submission" date="2020-09" db="EMBL/GenBank/DDBJ databases">
        <authorList>
            <person name="Sun Q."/>
            <person name="Zhou Y."/>
        </authorList>
    </citation>
    <scope>NUCLEOTIDE SEQUENCE</scope>
    <source>
        <strain evidence="2">CGMCC 1.12754</strain>
    </source>
</reference>
<evidence type="ECO:0000313" key="3">
    <source>
        <dbReference type="Proteomes" id="UP000622860"/>
    </source>
</evidence>
<gene>
    <name evidence="2" type="primary">ykvI</name>
    <name evidence="2" type="ORF">GCM10011398_35940</name>
</gene>
<feature type="transmembrane region" description="Helical" evidence="1">
    <location>
        <begin position="115"/>
        <end position="133"/>
    </location>
</feature>
<reference evidence="2" key="1">
    <citation type="journal article" date="2014" name="Int. J. Syst. Evol. Microbiol.">
        <title>Complete genome sequence of Corynebacterium casei LMG S-19264T (=DSM 44701T), isolated from a smear-ripened cheese.</title>
        <authorList>
            <consortium name="US DOE Joint Genome Institute (JGI-PGF)"/>
            <person name="Walter F."/>
            <person name="Albersmeier A."/>
            <person name="Kalinowski J."/>
            <person name="Ruckert C."/>
        </authorList>
    </citation>
    <scope>NUCLEOTIDE SEQUENCE</scope>
    <source>
        <strain evidence="2">CGMCC 1.12754</strain>
    </source>
</reference>
<dbReference type="EMBL" id="BMFR01000024">
    <property type="protein sequence ID" value="GGG86929.1"/>
    <property type="molecule type" value="Genomic_DNA"/>
</dbReference>
<feature type="transmembrane region" description="Helical" evidence="1">
    <location>
        <begin position="297"/>
        <end position="316"/>
    </location>
</feature>
<dbReference type="Proteomes" id="UP000622860">
    <property type="component" value="Unassembled WGS sequence"/>
</dbReference>
<dbReference type="Gene3D" id="1.20.1730.10">
    <property type="entry name" value="Sodium/glucose cotransporter"/>
    <property type="match status" value="1"/>
</dbReference>
<dbReference type="InterPro" id="IPR038377">
    <property type="entry name" value="Na/Glc_symporter_sf"/>
</dbReference>
<feature type="transmembrane region" description="Helical" evidence="1">
    <location>
        <begin position="44"/>
        <end position="65"/>
    </location>
</feature>
<dbReference type="AlphaFoldDB" id="A0A917HRC5"/>
<comment type="caution">
    <text evidence="2">The sequence shown here is derived from an EMBL/GenBank/DDBJ whole genome shotgun (WGS) entry which is preliminary data.</text>
</comment>
<feature type="transmembrane region" description="Helical" evidence="1">
    <location>
        <begin position="85"/>
        <end position="109"/>
    </location>
</feature>
<name>A0A917HRC5_9BACI</name>
<feature type="transmembrane region" description="Helical" evidence="1">
    <location>
        <begin position="258"/>
        <end position="285"/>
    </location>
</feature>
<dbReference type="InterPro" id="IPR038728">
    <property type="entry name" value="YkvI-like"/>
</dbReference>
<keyword evidence="3" id="KW-1185">Reference proteome</keyword>
<organism evidence="2 3">
    <name type="scientific">Virgibacillus oceani</name>
    <dbReference type="NCBI Taxonomy" id="1479511"/>
    <lineage>
        <taxon>Bacteria</taxon>
        <taxon>Bacillati</taxon>
        <taxon>Bacillota</taxon>
        <taxon>Bacilli</taxon>
        <taxon>Bacillales</taxon>
        <taxon>Bacillaceae</taxon>
        <taxon>Virgibacillus</taxon>
    </lineage>
</organism>
<sequence length="344" mass="38050">MNQRISILILAATYVGTVVGAGFSSGKEIVTFFSLNGSLGTLGIAISGILFIIAGTKIMVISARIQAYSFREFNDYLFGIKIGKIVNIFVFIVIICVTSVLLSGAGAVFHEQLGLPYQTGIIVTLILCYIVILKGLKGIFAINSYTVPIMIIFSLFVVFAIFGQNPHKLMEQVIPGHVSEDLSWAVSPFTYSAFNIITAQVVLVPLGNEIRDERILRWGGFWGGLILFFLLLINHFSLSAFPETFTHEIPIAGIIKRFGIFIHVLFLFVIYGEIFNSVVGNVFGITRQLKSTFGLRYQQTVLIILLVIFLVSQVGYGKLVTVLYPLLGYISLFALVHLLFKKMP</sequence>
<dbReference type="RefSeq" id="WP_188456756.1">
    <property type="nucleotide sequence ID" value="NZ_BMFR01000024.1"/>
</dbReference>
<proteinExistence type="predicted"/>
<evidence type="ECO:0000256" key="1">
    <source>
        <dbReference type="SAM" id="Phobius"/>
    </source>
</evidence>
<keyword evidence="1" id="KW-0472">Membrane</keyword>
<protein>
    <submittedName>
        <fullName evidence="2">Membrane protein</fullName>
    </submittedName>
</protein>
<dbReference type="PANTHER" id="PTHR37814:SF1">
    <property type="entry name" value="MEMBRANE PROTEIN"/>
    <property type="match status" value="1"/>
</dbReference>
<evidence type="ECO:0000313" key="2">
    <source>
        <dbReference type="EMBL" id="GGG86929.1"/>
    </source>
</evidence>
<keyword evidence="1" id="KW-1133">Transmembrane helix</keyword>
<dbReference type="PANTHER" id="PTHR37814">
    <property type="entry name" value="CONSERVED MEMBRANE PROTEIN"/>
    <property type="match status" value="1"/>
</dbReference>